<comment type="caution">
    <text evidence="2">The sequence shown here is derived from an EMBL/GenBank/DDBJ whole genome shotgun (WGS) entry which is preliminary data.</text>
</comment>
<proteinExistence type="predicted"/>
<name>A0A162MH29_9FIRM</name>
<organism evidence="2 3">
    <name type="scientific">Thermovenabulum gondwanense</name>
    <dbReference type="NCBI Taxonomy" id="520767"/>
    <lineage>
        <taxon>Bacteria</taxon>
        <taxon>Bacillati</taxon>
        <taxon>Bacillota</taxon>
        <taxon>Clostridia</taxon>
        <taxon>Thermosediminibacterales</taxon>
        <taxon>Thermosediminibacteraceae</taxon>
        <taxon>Thermovenabulum</taxon>
    </lineage>
</organism>
<evidence type="ECO:0000313" key="2">
    <source>
        <dbReference type="EMBL" id="KYO65835.1"/>
    </source>
</evidence>
<dbReference type="Proteomes" id="UP000075737">
    <property type="component" value="Unassembled WGS sequence"/>
</dbReference>
<accession>A0A162MH29</accession>
<keyword evidence="1" id="KW-0472">Membrane</keyword>
<protein>
    <recommendedName>
        <fullName evidence="4">Prepilin-type N-terminal cleavage/methylation domain-containing protein</fullName>
    </recommendedName>
</protein>
<dbReference type="NCBIfam" id="TIGR02532">
    <property type="entry name" value="IV_pilin_GFxxxE"/>
    <property type="match status" value="1"/>
</dbReference>
<dbReference type="PROSITE" id="PS00409">
    <property type="entry name" value="PROKAR_NTER_METHYL"/>
    <property type="match status" value="1"/>
</dbReference>
<dbReference type="Gene3D" id="3.30.700.10">
    <property type="entry name" value="Glycoprotein, Type 4 Pilin"/>
    <property type="match status" value="1"/>
</dbReference>
<dbReference type="AlphaFoldDB" id="A0A162MH29"/>
<gene>
    <name evidence="2" type="ORF">ATZ99_14730</name>
</gene>
<dbReference type="RefSeq" id="WP_068748592.1">
    <property type="nucleotide sequence ID" value="NZ_LOHZ01000032.1"/>
</dbReference>
<dbReference type="STRING" id="520767.ATZ99_14730"/>
<reference evidence="2 3" key="1">
    <citation type="submission" date="2015-12" db="EMBL/GenBank/DDBJ databases">
        <title>Draft genome of Thermovenabulum gondwanense isolated from a red thermophilic microbial mat colonisisng an outflow channel of a bore well.</title>
        <authorList>
            <person name="Patel B.K."/>
        </authorList>
    </citation>
    <scope>NUCLEOTIDE SEQUENCE [LARGE SCALE GENOMIC DNA]</scope>
    <source>
        <strain evidence="2 3">R270</strain>
    </source>
</reference>
<keyword evidence="1" id="KW-1133">Transmembrane helix</keyword>
<dbReference type="EMBL" id="LOHZ01000032">
    <property type="protein sequence ID" value="KYO65835.1"/>
    <property type="molecule type" value="Genomic_DNA"/>
</dbReference>
<evidence type="ECO:0000313" key="3">
    <source>
        <dbReference type="Proteomes" id="UP000075737"/>
    </source>
</evidence>
<keyword evidence="3" id="KW-1185">Reference proteome</keyword>
<feature type="transmembrane region" description="Helical" evidence="1">
    <location>
        <begin position="20"/>
        <end position="41"/>
    </location>
</feature>
<dbReference type="InterPro" id="IPR012902">
    <property type="entry name" value="N_methyl_site"/>
</dbReference>
<dbReference type="Pfam" id="PF07963">
    <property type="entry name" value="N_methyl"/>
    <property type="match status" value="1"/>
</dbReference>
<sequence>MRLLKEGLIKIKRHEKGFTLIEVILTVAIMGLIISTALGAYRGTLSTYGVILKKSDVFLNARTVLTRIEEDIKYAKEINLLDETYSGSGNYKKIEVAYINSQGQRETVYYYFNSATNTVLRESNGTSNPVAQVEDLYFSWEDKNLSKVKIALKLKYNETEYVFYSQIIPLSLLLD</sequence>
<keyword evidence="1" id="KW-0812">Transmembrane</keyword>
<evidence type="ECO:0008006" key="4">
    <source>
        <dbReference type="Google" id="ProtNLM"/>
    </source>
</evidence>
<dbReference type="OrthoDB" id="8592370at2"/>
<evidence type="ECO:0000256" key="1">
    <source>
        <dbReference type="SAM" id="Phobius"/>
    </source>
</evidence>